<dbReference type="PIRSF" id="PIRSF003092">
    <property type="entry name" value="MinD"/>
    <property type="match status" value="1"/>
</dbReference>
<dbReference type="InterPro" id="IPR033875">
    <property type="entry name" value="FlhG"/>
</dbReference>
<keyword evidence="2" id="KW-0067">ATP-binding</keyword>
<evidence type="ECO:0000256" key="2">
    <source>
        <dbReference type="ARBA" id="ARBA00022840"/>
    </source>
</evidence>
<dbReference type="Gene3D" id="3.40.50.300">
    <property type="entry name" value="P-loop containing nucleotide triphosphate hydrolases"/>
    <property type="match status" value="1"/>
</dbReference>
<dbReference type="PANTHER" id="PTHR43384:SF4">
    <property type="entry name" value="CELLULOSE BIOSYNTHESIS PROTEIN BCSQ-RELATED"/>
    <property type="match status" value="1"/>
</dbReference>
<keyword evidence="5" id="KW-1185">Reference proteome</keyword>
<sequence length="286" mass="32373">MKNDQATQLRRKIEKLNNPKQAKTICIISGKGGVGKSNFAVNFALDLIYNGKKVLIFDLDVGMGNIEILLGKSAKKNINDMFNGNDSIHSIIEVYKNGLAFIAGGSGLNELFTLNDQKKQFFINQYNELIHSYDYIIFDMGAGIHSDSLFFILAADECIVVTTPEPTSITDAYSMVKQIINNRGRMPIRVIMNRCPSQKNGEQMLEQFRKVIQQFLQVDISKMGILPEDKAVTLAVFHQEPYIFNEKLPITKALKQITANYLNNTFTLNSIQPKFIQKLKQLLIER</sequence>
<dbReference type="InterPro" id="IPR050625">
    <property type="entry name" value="ParA/MinD_ATPase"/>
</dbReference>
<name>A0ABR5MLG4_9BACI</name>
<accession>A0ABR5MLG4</accession>
<dbReference type="EMBL" id="LGTK01000010">
    <property type="protein sequence ID" value="KPH76998.1"/>
    <property type="molecule type" value="Genomic_DNA"/>
</dbReference>
<evidence type="ECO:0000259" key="3">
    <source>
        <dbReference type="Pfam" id="PF13614"/>
    </source>
</evidence>
<proteinExistence type="predicted"/>
<evidence type="ECO:0000256" key="1">
    <source>
        <dbReference type="ARBA" id="ARBA00022741"/>
    </source>
</evidence>
<dbReference type="CDD" id="cd02038">
    <property type="entry name" value="FlhG-like"/>
    <property type="match status" value="1"/>
</dbReference>
<protein>
    <submittedName>
        <fullName evidence="4">Cobyrinic acid a,c-diamide synthase</fullName>
    </submittedName>
</protein>
<dbReference type="Proteomes" id="UP000037854">
    <property type="component" value="Unassembled WGS sequence"/>
</dbReference>
<dbReference type="InterPro" id="IPR025669">
    <property type="entry name" value="AAA_dom"/>
</dbReference>
<dbReference type="RefSeq" id="WP_047186065.1">
    <property type="nucleotide sequence ID" value="NZ_JAHHXM010000005.1"/>
</dbReference>
<feature type="domain" description="AAA" evidence="3">
    <location>
        <begin position="23"/>
        <end position="179"/>
    </location>
</feature>
<evidence type="ECO:0000313" key="4">
    <source>
        <dbReference type="EMBL" id="KPH76998.1"/>
    </source>
</evidence>
<dbReference type="InterPro" id="IPR025501">
    <property type="entry name" value="MinD_FleN"/>
</dbReference>
<dbReference type="PANTHER" id="PTHR43384">
    <property type="entry name" value="SEPTUM SITE-DETERMINING PROTEIN MIND HOMOLOG, CHLOROPLASTIC-RELATED"/>
    <property type="match status" value="1"/>
</dbReference>
<gene>
    <name evidence="4" type="ORF">AFL42_04550</name>
</gene>
<dbReference type="InterPro" id="IPR027417">
    <property type="entry name" value="P-loop_NTPase"/>
</dbReference>
<reference evidence="4 5" key="1">
    <citation type="submission" date="2015-07" db="EMBL/GenBank/DDBJ databases">
        <title>High-quality draft genome sequence of Oceanobacillus caeni HM6, a bacillus isolated from a human feces.</title>
        <authorList>
            <person name="Kumar J."/>
            <person name="Verma M.K."/>
            <person name="Pandey R."/>
            <person name="Bhambi M."/>
            <person name="Chauhan N."/>
        </authorList>
    </citation>
    <scope>NUCLEOTIDE SEQUENCE [LARGE SCALE GENOMIC DNA]</scope>
    <source>
        <strain evidence="4 5">HM6</strain>
    </source>
</reference>
<evidence type="ECO:0000313" key="5">
    <source>
        <dbReference type="Proteomes" id="UP000037854"/>
    </source>
</evidence>
<comment type="caution">
    <text evidence="4">The sequence shown here is derived from an EMBL/GenBank/DDBJ whole genome shotgun (WGS) entry which is preliminary data.</text>
</comment>
<keyword evidence="1" id="KW-0547">Nucleotide-binding</keyword>
<dbReference type="SUPFAM" id="SSF52540">
    <property type="entry name" value="P-loop containing nucleoside triphosphate hydrolases"/>
    <property type="match status" value="1"/>
</dbReference>
<organism evidence="4 5">
    <name type="scientific">Oceanobacillus caeni</name>
    <dbReference type="NCBI Taxonomy" id="405946"/>
    <lineage>
        <taxon>Bacteria</taxon>
        <taxon>Bacillati</taxon>
        <taxon>Bacillota</taxon>
        <taxon>Bacilli</taxon>
        <taxon>Bacillales</taxon>
        <taxon>Bacillaceae</taxon>
        <taxon>Oceanobacillus</taxon>
    </lineage>
</organism>
<dbReference type="Pfam" id="PF13614">
    <property type="entry name" value="AAA_31"/>
    <property type="match status" value="1"/>
</dbReference>